<reference evidence="1" key="1">
    <citation type="journal article" date="2020" name="Stud. Mycol.">
        <title>101 Dothideomycetes genomes: a test case for predicting lifestyles and emergence of pathogens.</title>
        <authorList>
            <person name="Haridas S."/>
            <person name="Albert R."/>
            <person name="Binder M."/>
            <person name="Bloem J."/>
            <person name="Labutti K."/>
            <person name="Salamov A."/>
            <person name="Andreopoulos B."/>
            <person name="Baker S."/>
            <person name="Barry K."/>
            <person name="Bills G."/>
            <person name="Bluhm B."/>
            <person name="Cannon C."/>
            <person name="Castanera R."/>
            <person name="Culley D."/>
            <person name="Daum C."/>
            <person name="Ezra D."/>
            <person name="Gonzalez J."/>
            <person name="Henrissat B."/>
            <person name="Kuo A."/>
            <person name="Liang C."/>
            <person name="Lipzen A."/>
            <person name="Lutzoni F."/>
            <person name="Magnuson J."/>
            <person name="Mondo S."/>
            <person name="Nolan M."/>
            <person name="Ohm R."/>
            <person name="Pangilinan J."/>
            <person name="Park H.-J."/>
            <person name="Ramirez L."/>
            <person name="Alfaro M."/>
            <person name="Sun H."/>
            <person name="Tritt A."/>
            <person name="Yoshinaga Y."/>
            <person name="Zwiers L.-H."/>
            <person name="Turgeon B."/>
            <person name="Goodwin S."/>
            <person name="Spatafora J."/>
            <person name="Crous P."/>
            <person name="Grigoriev I."/>
        </authorList>
    </citation>
    <scope>NUCLEOTIDE SEQUENCE</scope>
    <source>
        <strain evidence="1">CBS 207.26</strain>
    </source>
</reference>
<dbReference type="OrthoDB" id="1470350at2759"/>
<protein>
    <submittedName>
        <fullName evidence="1">Uncharacterized protein</fullName>
    </submittedName>
</protein>
<dbReference type="AlphaFoldDB" id="A0A6A6EVX3"/>
<feature type="non-terminal residue" evidence="1">
    <location>
        <position position="69"/>
    </location>
</feature>
<organism evidence="1 2">
    <name type="scientific">Zopfia rhizophila CBS 207.26</name>
    <dbReference type="NCBI Taxonomy" id="1314779"/>
    <lineage>
        <taxon>Eukaryota</taxon>
        <taxon>Fungi</taxon>
        <taxon>Dikarya</taxon>
        <taxon>Ascomycota</taxon>
        <taxon>Pezizomycotina</taxon>
        <taxon>Dothideomycetes</taxon>
        <taxon>Dothideomycetes incertae sedis</taxon>
        <taxon>Zopfiaceae</taxon>
        <taxon>Zopfia</taxon>
    </lineage>
</organism>
<accession>A0A6A6EVX3</accession>
<feature type="non-terminal residue" evidence="1">
    <location>
        <position position="1"/>
    </location>
</feature>
<evidence type="ECO:0000313" key="1">
    <source>
        <dbReference type="EMBL" id="KAF2195152.1"/>
    </source>
</evidence>
<dbReference type="Proteomes" id="UP000800200">
    <property type="component" value="Unassembled WGS sequence"/>
</dbReference>
<evidence type="ECO:0000313" key="2">
    <source>
        <dbReference type="Proteomes" id="UP000800200"/>
    </source>
</evidence>
<sequence>WLLAHFTCGSQMNVVHDLHLKHGPTVQIGPREVSFGSETGPRDIYSSSTKCSKPPMYFSMGHLGVFSMI</sequence>
<proteinExistence type="predicted"/>
<keyword evidence="2" id="KW-1185">Reference proteome</keyword>
<name>A0A6A6EVX3_9PEZI</name>
<gene>
    <name evidence="1" type="ORF">K469DRAFT_538124</name>
</gene>
<dbReference type="EMBL" id="ML994610">
    <property type="protein sequence ID" value="KAF2195152.1"/>
    <property type="molecule type" value="Genomic_DNA"/>
</dbReference>